<comment type="pathway">
    <text evidence="1">Cofactor biosynthesis; ubiquinone biosynthesis.</text>
</comment>
<reference evidence="4 5" key="1">
    <citation type="journal article" date="2021" name="Phytopathology">
        <title>Complete genome sequence of Ralstonia syzygii subsp. indonesiensis strain LLRS-1, isolated from wilted tobacco in China.</title>
        <authorList>
            <person name="Lu C.H."/>
            <person name="Li J.Y."/>
            <person name="Mi M.G."/>
            <person name="Lin Z.L."/>
            <person name="Jiang N."/>
            <person name="Gai X."/>
            <person name="Ma J.H."/>
            <person name="Lei L.P."/>
            <person name="Xia Z.Y."/>
        </authorList>
    </citation>
    <scope>NUCLEOTIDE SEQUENCE [LARGE SCALE GENOMIC DNA]</scope>
    <source>
        <strain evidence="4 5">LLRS-1</strain>
    </source>
</reference>
<comment type="subcellular location">
    <subcellularLocation>
        <location evidence="1">Cytoplasm</location>
    </subcellularLocation>
</comment>
<sequence length="222" mass="23801">MSPTASLSPFPVALMQPMLLALNHLLRQEPWAQAMLRPFAGRVAHFDFAPFSLSLQVDAGGLVTAPESGAEPAVRVVVPLAAAAGDYATGGQAAVLKHVRIDGEAEFANVLSTLLRNVRWDAAEDLSRVFGDVLAQRMVRGAQAIRTEATRVGRSLADAAASYLTDEQPTLVRHVRLAQFAADVAAVRDDAARLEKRLERLERLERAARGRGISTARAGESA</sequence>
<dbReference type="HAMAP" id="MF_02215">
    <property type="entry name" value="UbiJ"/>
    <property type="match status" value="1"/>
</dbReference>
<gene>
    <name evidence="1" type="primary">ubiJ</name>
    <name evidence="4" type="ORF">GO998_15055</name>
</gene>
<proteinExistence type="inferred from homology"/>
<protein>
    <recommendedName>
        <fullName evidence="1">Ubiquinone biosynthesis accessory factor UbiJ</fullName>
    </recommendedName>
</protein>
<dbReference type="EMBL" id="CP046729">
    <property type="protein sequence ID" value="QUP54955.1"/>
    <property type="molecule type" value="Genomic_DNA"/>
</dbReference>
<dbReference type="Proteomes" id="UP000677898">
    <property type="component" value="Chromosome"/>
</dbReference>
<evidence type="ECO:0000313" key="5">
    <source>
        <dbReference type="Proteomes" id="UP000677898"/>
    </source>
</evidence>
<dbReference type="RefSeq" id="WP_211904013.1">
    <property type="nucleotide sequence ID" value="NZ_CP046729.1"/>
</dbReference>
<evidence type="ECO:0000256" key="2">
    <source>
        <dbReference type="SAM" id="Coils"/>
    </source>
</evidence>
<dbReference type="PANTHER" id="PTHR38693:SF1">
    <property type="entry name" value="UBIQUINONE BIOSYNTHESIS ACCESSORY FACTOR UBIJ"/>
    <property type="match status" value="1"/>
</dbReference>
<accession>A0ABX7ZI37</accession>
<feature type="domain" description="SCP2" evidence="3">
    <location>
        <begin position="22"/>
        <end position="115"/>
    </location>
</feature>
<keyword evidence="2" id="KW-0175">Coiled coil</keyword>
<name>A0ABX7ZI37_9RALS</name>
<evidence type="ECO:0000313" key="4">
    <source>
        <dbReference type="EMBL" id="QUP54955.1"/>
    </source>
</evidence>
<evidence type="ECO:0000256" key="1">
    <source>
        <dbReference type="HAMAP-Rule" id="MF_02215"/>
    </source>
</evidence>
<feature type="coiled-coil region" evidence="2">
    <location>
        <begin position="177"/>
        <end position="211"/>
    </location>
</feature>
<keyword evidence="5" id="KW-1185">Reference proteome</keyword>
<keyword evidence="1" id="KW-0963">Cytoplasm</keyword>
<comment type="function">
    <text evidence="1">Required for ubiquinone (coenzyme Q) biosynthesis. Binds hydrophobic ubiquinone biosynthetic intermediates via its SCP2 domain and is essential for the stability of the Ubi complex. May constitute a docking platform where Ubi enzymes assemble and access their SCP2-bound polyprenyl substrates.</text>
</comment>
<dbReference type="InterPro" id="IPR038989">
    <property type="entry name" value="UbiJ"/>
</dbReference>
<organism evidence="4 5">
    <name type="scientific">Ralstonia syzygii</name>
    <dbReference type="NCBI Taxonomy" id="28097"/>
    <lineage>
        <taxon>Bacteria</taxon>
        <taxon>Pseudomonadati</taxon>
        <taxon>Pseudomonadota</taxon>
        <taxon>Betaproteobacteria</taxon>
        <taxon>Burkholderiales</taxon>
        <taxon>Burkholderiaceae</taxon>
        <taxon>Ralstonia</taxon>
        <taxon>Ralstonia solanacearum species complex</taxon>
    </lineage>
</organism>
<dbReference type="Pfam" id="PF02036">
    <property type="entry name" value="SCP2"/>
    <property type="match status" value="1"/>
</dbReference>
<dbReference type="InterPro" id="IPR003033">
    <property type="entry name" value="SCP2_sterol-bd_dom"/>
</dbReference>
<comment type="similarity">
    <text evidence="1">Belongs to the UbiJ family.</text>
</comment>
<dbReference type="PANTHER" id="PTHR38693">
    <property type="entry name" value="UBIQUINONE BIOSYNTHESIS PROTEIN UBIJ"/>
    <property type="match status" value="1"/>
</dbReference>
<evidence type="ECO:0000259" key="3">
    <source>
        <dbReference type="Pfam" id="PF02036"/>
    </source>
</evidence>
<keyword evidence="1" id="KW-0831">Ubiquinone biosynthesis</keyword>